<dbReference type="GO" id="GO:0006508">
    <property type="term" value="P:proteolysis"/>
    <property type="evidence" value="ECO:0007669"/>
    <property type="project" value="UniProtKB-KW"/>
</dbReference>
<keyword evidence="6" id="KW-1185">Reference proteome</keyword>
<keyword evidence="2" id="KW-0645">Protease</keyword>
<evidence type="ECO:0000313" key="5">
    <source>
        <dbReference type="EMBL" id="PHT84263.1"/>
    </source>
</evidence>
<gene>
    <name evidence="5" type="ORF">T459_12706</name>
</gene>
<dbReference type="Gramene" id="PHT84263">
    <property type="protein sequence ID" value="PHT84263"/>
    <property type="gene ID" value="T459_12706"/>
</dbReference>
<dbReference type="InterPro" id="IPR038765">
    <property type="entry name" value="Papain-like_cys_pep_sf"/>
</dbReference>
<dbReference type="EMBL" id="AYRZ02000004">
    <property type="protein sequence ID" value="PHT84263.1"/>
    <property type="molecule type" value="Genomic_DNA"/>
</dbReference>
<organism evidence="5 6">
    <name type="scientific">Capsicum annuum</name>
    <name type="common">Capsicum pepper</name>
    <dbReference type="NCBI Taxonomy" id="4072"/>
    <lineage>
        <taxon>Eukaryota</taxon>
        <taxon>Viridiplantae</taxon>
        <taxon>Streptophyta</taxon>
        <taxon>Embryophyta</taxon>
        <taxon>Tracheophyta</taxon>
        <taxon>Spermatophyta</taxon>
        <taxon>Magnoliopsida</taxon>
        <taxon>eudicotyledons</taxon>
        <taxon>Gunneridae</taxon>
        <taxon>Pentapetalae</taxon>
        <taxon>asterids</taxon>
        <taxon>lamiids</taxon>
        <taxon>Solanales</taxon>
        <taxon>Solanaceae</taxon>
        <taxon>Solanoideae</taxon>
        <taxon>Capsiceae</taxon>
        <taxon>Capsicum</taxon>
    </lineage>
</organism>
<protein>
    <recommendedName>
        <fullName evidence="4">Ubiquitin-like protease family profile domain-containing protein</fullName>
    </recommendedName>
</protein>
<feature type="domain" description="Ubiquitin-like protease family profile" evidence="4">
    <location>
        <begin position="340"/>
        <end position="379"/>
    </location>
</feature>
<evidence type="ECO:0000256" key="3">
    <source>
        <dbReference type="ARBA" id="ARBA00022801"/>
    </source>
</evidence>
<comment type="caution">
    <text evidence="5">The sequence shown here is derived from an EMBL/GenBank/DDBJ whole genome shotgun (WGS) entry which is preliminary data.</text>
</comment>
<dbReference type="SUPFAM" id="SSF54001">
    <property type="entry name" value="Cysteine proteinases"/>
    <property type="match status" value="1"/>
</dbReference>
<dbReference type="PANTHER" id="PTHR31470">
    <property type="entry name" value="CYSTEINE PROTEINASES SUPERFAMILY PROTEIN-RELATED-RELATED"/>
    <property type="match status" value="1"/>
</dbReference>
<evidence type="ECO:0000259" key="4">
    <source>
        <dbReference type="Pfam" id="PF02902"/>
    </source>
</evidence>
<dbReference type="Proteomes" id="UP000222542">
    <property type="component" value="Unassembled WGS sequence"/>
</dbReference>
<name>A0A2G2ZQJ5_CAPAN</name>
<dbReference type="AlphaFoldDB" id="A0A2G2ZQJ5"/>
<reference evidence="5 6" key="2">
    <citation type="journal article" date="2017" name="Genome Biol.">
        <title>New reference genome sequences of hot pepper reveal the massive evolution of plant disease-resistance genes by retroduplication.</title>
        <authorList>
            <person name="Kim S."/>
            <person name="Park J."/>
            <person name="Yeom S.I."/>
            <person name="Kim Y.M."/>
            <person name="Seo E."/>
            <person name="Kim K.T."/>
            <person name="Kim M.S."/>
            <person name="Lee J.M."/>
            <person name="Cheong K."/>
            <person name="Shin H.S."/>
            <person name="Kim S.B."/>
            <person name="Han K."/>
            <person name="Lee J."/>
            <person name="Park M."/>
            <person name="Lee H.A."/>
            <person name="Lee H.Y."/>
            <person name="Lee Y."/>
            <person name="Oh S."/>
            <person name="Lee J.H."/>
            <person name="Choi E."/>
            <person name="Choi E."/>
            <person name="Lee S.E."/>
            <person name="Jeon J."/>
            <person name="Kim H."/>
            <person name="Choi G."/>
            <person name="Song H."/>
            <person name="Lee J."/>
            <person name="Lee S.C."/>
            <person name="Kwon J.K."/>
            <person name="Lee H.Y."/>
            <person name="Koo N."/>
            <person name="Hong Y."/>
            <person name="Kim R.W."/>
            <person name="Kang W.H."/>
            <person name="Huh J.H."/>
            <person name="Kang B.C."/>
            <person name="Yang T.J."/>
            <person name="Lee Y.H."/>
            <person name="Bennetzen J.L."/>
            <person name="Choi D."/>
        </authorList>
    </citation>
    <scope>NUCLEOTIDE SEQUENCE [LARGE SCALE GENOMIC DNA]</scope>
    <source>
        <strain evidence="6">cv. CM334</strain>
    </source>
</reference>
<reference evidence="5 6" key="1">
    <citation type="journal article" date="2014" name="Nat. Genet.">
        <title>Genome sequence of the hot pepper provides insights into the evolution of pungency in Capsicum species.</title>
        <authorList>
            <person name="Kim S."/>
            <person name="Park M."/>
            <person name="Yeom S.I."/>
            <person name="Kim Y.M."/>
            <person name="Lee J.M."/>
            <person name="Lee H.A."/>
            <person name="Seo E."/>
            <person name="Choi J."/>
            <person name="Cheong K."/>
            <person name="Kim K.T."/>
            <person name="Jung K."/>
            <person name="Lee G.W."/>
            <person name="Oh S.K."/>
            <person name="Bae C."/>
            <person name="Kim S.B."/>
            <person name="Lee H.Y."/>
            <person name="Kim S.Y."/>
            <person name="Kim M.S."/>
            <person name="Kang B.C."/>
            <person name="Jo Y.D."/>
            <person name="Yang H.B."/>
            <person name="Jeong H.J."/>
            <person name="Kang W.H."/>
            <person name="Kwon J.K."/>
            <person name="Shin C."/>
            <person name="Lim J.Y."/>
            <person name="Park J.H."/>
            <person name="Huh J.H."/>
            <person name="Kim J.S."/>
            <person name="Kim B.D."/>
            <person name="Cohen O."/>
            <person name="Paran I."/>
            <person name="Suh M.C."/>
            <person name="Lee S.B."/>
            <person name="Kim Y.K."/>
            <person name="Shin Y."/>
            <person name="Noh S.J."/>
            <person name="Park J."/>
            <person name="Seo Y.S."/>
            <person name="Kwon S.Y."/>
            <person name="Kim H.A."/>
            <person name="Park J.M."/>
            <person name="Kim H.J."/>
            <person name="Choi S.B."/>
            <person name="Bosland P.W."/>
            <person name="Reeves G."/>
            <person name="Jo S.H."/>
            <person name="Lee B.W."/>
            <person name="Cho H.T."/>
            <person name="Choi H.S."/>
            <person name="Lee M.S."/>
            <person name="Yu Y."/>
            <person name="Do Choi Y."/>
            <person name="Park B.S."/>
            <person name="van Deynze A."/>
            <person name="Ashrafi H."/>
            <person name="Hill T."/>
            <person name="Kim W.T."/>
            <person name="Pai H.S."/>
            <person name="Ahn H.K."/>
            <person name="Yeam I."/>
            <person name="Giovannoni J.J."/>
            <person name="Rose J.K."/>
            <person name="Sorensen I."/>
            <person name="Lee S.J."/>
            <person name="Kim R.W."/>
            <person name="Choi I.Y."/>
            <person name="Choi B.S."/>
            <person name="Lim J.S."/>
            <person name="Lee Y.H."/>
            <person name="Choi D."/>
        </authorList>
    </citation>
    <scope>NUCLEOTIDE SEQUENCE [LARGE SCALE GENOMIC DNA]</scope>
    <source>
        <strain evidence="6">cv. CM334</strain>
    </source>
</reference>
<dbReference type="Gene3D" id="3.40.395.10">
    <property type="entry name" value="Adenoviral Proteinase, Chain A"/>
    <property type="match status" value="1"/>
</dbReference>
<comment type="similarity">
    <text evidence="1">Belongs to the peptidase C48 family.</text>
</comment>
<dbReference type="Pfam" id="PF02902">
    <property type="entry name" value="Peptidase_C48"/>
    <property type="match status" value="1"/>
</dbReference>
<evidence type="ECO:0000256" key="1">
    <source>
        <dbReference type="ARBA" id="ARBA00005234"/>
    </source>
</evidence>
<evidence type="ECO:0000313" key="6">
    <source>
        <dbReference type="Proteomes" id="UP000222542"/>
    </source>
</evidence>
<proteinExistence type="inferred from homology"/>
<dbReference type="PANTHER" id="PTHR31470:SF46">
    <property type="entry name" value="ULP1 PROTEASE FAMILY, C-TERMINAL CATALYTIC DOMAIN CONTAINING PROTEIN"/>
    <property type="match status" value="1"/>
</dbReference>
<keyword evidence="3" id="KW-0378">Hydrolase</keyword>
<evidence type="ECO:0000256" key="2">
    <source>
        <dbReference type="ARBA" id="ARBA00022670"/>
    </source>
</evidence>
<dbReference type="GO" id="GO:0008234">
    <property type="term" value="F:cysteine-type peptidase activity"/>
    <property type="evidence" value="ECO:0007669"/>
    <property type="project" value="InterPro"/>
</dbReference>
<sequence>MKLFGATTITRKIILEGGLVVVDDGSSSGSNAAVGANDAPLTVFETTSHYDYDHTVIQILPLLANVLHTNCLACGQSNHTEDMCAFTIQVNKLMKRILENQEQLWAKLNELPFSPCLQWLNKEEHEGDISQFEEKTQESQPLDCHLDLETGFKKAKRDGVINAINALTASVKEMTSKRGVIPLKRISYSYAPLEIKMAKRRRKDISRASSIIEKRKIVTPLSLSCIAVQCTRATGKQHELKKVDVTVEVTAEKHNIIVDNPSTASKKEEKVKPVSSEELKNYLFKGFNITDEALKQTNKVDQRLFIMDCPWAVKTSRLQEFLINIIKDFSILAGLPWHLVDEMYIPINCGDEFHWVLAVVVLKERHIRVYDSMSRRRHSGPSSEIQKLVKILPTYLDMSGFLD</sequence>
<accession>A0A2G2ZQJ5</accession>
<dbReference type="InterPro" id="IPR003653">
    <property type="entry name" value="Peptidase_C48_C"/>
</dbReference>